<protein>
    <submittedName>
        <fullName evidence="1">Uncharacterized protein</fullName>
    </submittedName>
</protein>
<name>A0A183NFM5_9TREM</name>
<dbReference type="InterPro" id="IPR036179">
    <property type="entry name" value="Ig-like_dom_sf"/>
</dbReference>
<accession>A0A183NFM5</accession>
<dbReference type="PROSITE" id="PS50835">
    <property type="entry name" value="IG_LIKE"/>
    <property type="match status" value="1"/>
</dbReference>
<keyword evidence="2" id="KW-1185">Reference proteome</keyword>
<evidence type="ECO:0000313" key="1">
    <source>
        <dbReference type="EMBL" id="VDO74017.1"/>
    </source>
</evidence>
<dbReference type="AlphaFoldDB" id="A0A183NFM5"/>
<dbReference type="EMBL" id="UZAL01000929">
    <property type="protein sequence ID" value="VDO74017.1"/>
    <property type="molecule type" value="Genomic_DNA"/>
</dbReference>
<dbReference type="InterPro" id="IPR007110">
    <property type="entry name" value="Ig-like_dom"/>
</dbReference>
<dbReference type="SUPFAM" id="SSF48726">
    <property type="entry name" value="Immunoglobulin"/>
    <property type="match status" value="1"/>
</dbReference>
<dbReference type="Proteomes" id="UP000269396">
    <property type="component" value="Unassembled WGS sequence"/>
</dbReference>
<proteinExistence type="predicted"/>
<evidence type="ECO:0000313" key="2">
    <source>
        <dbReference type="Proteomes" id="UP000269396"/>
    </source>
</evidence>
<dbReference type="STRING" id="31246.A0A183NFM5"/>
<gene>
    <name evidence="1" type="ORF">SMTD_LOCUS911</name>
</gene>
<organism evidence="1 2">
    <name type="scientific">Schistosoma mattheei</name>
    <dbReference type="NCBI Taxonomy" id="31246"/>
    <lineage>
        <taxon>Eukaryota</taxon>
        <taxon>Metazoa</taxon>
        <taxon>Spiralia</taxon>
        <taxon>Lophotrochozoa</taxon>
        <taxon>Platyhelminthes</taxon>
        <taxon>Trematoda</taxon>
        <taxon>Digenea</taxon>
        <taxon>Strigeidida</taxon>
        <taxon>Schistosomatoidea</taxon>
        <taxon>Schistosomatidae</taxon>
        <taxon>Schistosoma</taxon>
    </lineage>
</organism>
<sequence length="459" mass="52635">MLLVLWLVVFVIETPYGASTIEQYLQFIPVSGVRHDIFFYEHPGLRNPIEIDATIKQQVRIRIVEHLNELPVLRIHCVVAPLDSTHELVSAYLCRRKSTHDSDECIDPKTRNVIFGRVEFSANGNRSSGYTFSSRLPVKDELLDGFYFCKYHNRNGELISNFIEIQDAYYYHKRMVRRPVKQTEYLPPLSINDLPLSLECGQTQVSEELPSWADAAFPSPFMWSFCDVDSPDGIQSAGCMRRVRQTSTHVTNYFESYVSPNGTLVLYKRTTSAWKDMGLVCWSHLDSSAVYSTYFGGSSERPKLLTYDSNIPFVGSGITVLSPLTQRITVRIGPRTGLKLVTKYRSTPEYTTVKWTKDGRRIPPDFPGHSDYLLKFPDLIRREHSGSYNLLVENGNDQVNFQFIVSVVGPPEVIRAPPPLLLVMEGENVTFSCQLDSFITEVIYLRNMFFYVELSYFRF</sequence>
<reference evidence="1 2" key="1">
    <citation type="submission" date="2018-11" db="EMBL/GenBank/DDBJ databases">
        <authorList>
            <consortium name="Pathogen Informatics"/>
        </authorList>
    </citation>
    <scope>NUCLEOTIDE SEQUENCE [LARGE SCALE GENOMIC DNA]</scope>
    <source>
        <strain>Denwood</strain>
        <strain evidence="2">Zambia</strain>
    </source>
</reference>